<dbReference type="Pfam" id="PF04055">
    <property type="entry name" value="Radical_SAM"/>
    <property type="match status" value="1"/>
</dbReference>
<dbReference type="Gene3D" id="3.20.20.70">
    <property type="entry name" value="Aldolase class I"/>
    <property type="match status" value="1"/>
</dbReference>
<sequence>MQTTIAIPLQKSSWRKTIVKNIVAPSAAHQPGQVEKYMVNIGKQINLFFIACITIKKPSLIIKLFKQLIQLRKNTWGTPVNKMYKVDRLYFDNLYTPGWPSIAYNNYIKDELLRHAFPLDYDGKLSVVFFAITRKCPMRCDHCFEWDNLNKKETFSKDELLQIVDIYQSQGALQMHFSGGEPMTRIHDLVDAISHAKNKSECFVVTSGFNVTAINAQRLKQAGCKGIVVSIDHYIPELHNSFRHHENIFQQAVDAVQAALNAGLVTTISVCVTKTFLDGGHLLPYLQFAKSLGVHFVQLLEPKSIGHYADKDVLLEEKHMQLLETFFKTINHSAEYKDYPFVLYHGYHQRRVGCYAGSRSIYIDSAGYVNACPFCHTKSYNVGDILKSKNKQAPVKENLCPRYGKIA</sequence>
<dbReference type="InterPro" id="IPR007197">
    <property type="entry name" value="rSAM"/>
</dbReference>
<dbReference type="EMBL" id="WHPF01000005">
    <property type="protein sequence ID" value="NNV55365.1"/>
    <property type="molecule type" value="Genomic_DNA"/>
</dbReference>
<feature type="domain" description="Radical SAM core" evidence="6">
    <location>
        <begin position="122"/>
        <end position="335"/>
    </location>
</feature>
<organism evidence="7 8">
    <name type="scientific">Limnovirga soli</name>
    <dbReference type="NCBI Taxonomy" id="2656915"/>
    <lineage>
        <taxon>Bacteria</taxon>
        <taxon>Pseudomonadati</taxon>
        <taxon>Bacteroidota</taxon>
        <taxon>Chitinophagia</taxon>
        <taxon>Chitinophagales</taxon>
        <taxon>Chitinophagaceae</taxon>
        <taxon>Limnovirga</taxon>
    </lineage>
</organism>
<protein>
    <submittedName>
        <fullName evidence="7">Radical SAM protein</fullName>
    </submittedName>
</protein>
<evidence type="ECO:0000313" key="8">
    <source>
        <dbReference type="Proteomes" id="UP000598971"/>
    </source>
</evidence>
<dbReference type="AlphaFoldDB" id="A0A8J8FC83"/>
<evidence type="ECO:0000256" key="3">
    <source>
        <dbReference type="ARBA" id="ARBA00022723"/>
    </source>
</evidence>
<dbReference type="GO" id="GO:0046872">
    <property type="term" value="F:metal ion binding"/>
    <property type="evidence" value="ECO:0007669"/>
    <property type="project" value="UniProtKB-KW"/>
</dbReference>
<dbReference type="SFLD" id="SFLDG01067">
    <property type="entry name" value="SPASM/twitch_domain_containing"/>
    <property type="match status" value="1"/>
</dbReference>
<dbReference type="PROSITE" id="PS51918">
    <property type="entry name" value="RADICAL_SAM"/>
    <property type="match status" value="1"/>
</dbReference>
<name>A0A8J8FC83_9BACT</name>
<evidence type="ECO:0000256" key="1">
    <source>
        <dbReference type="ARBA" id="ARBA00001966"/>
    </source>
</evidence>
<dbReference type="GO" id="GO:0003824">
    <property type="term" value="F:catalytic activity"/>
    <property type="evidence" value="ECO:0007669"/>
    <property type="project" value="InterPro"/>
</dbReference>
<keyword evidence="5" id="KW-0411">Iron-sulfur</keyword>
<dbReference type="InterPro" id="IPR058240">
    <property type="entry name" value="rSAM_sf"/>
</dbReference>
<dbReference type="GO" id="GO:0051536">
    <property type="term" value="F:iron-sulfur cluster binding"/>
    <property type="evidence" value="ECO:0007669"/>
    <property type="project" value="UniProtKB-KW"/>
</dbReference>
<dbReference type="GO" id="GO:0006783">
    <property type="term" value="P:heme biosynthetic process"/>
    <property type="evidence" value="ECO:0007669"/>
    <property type="project" value="TreeGrafter"/>
</dbReference>
<keyword evidence="8" id="KW-1185">Reference proteome</keyword>
<dbReference type="SFLD" id="SFLDG01386">
    <property type="entry name" value="main_SPASM_domain-containing"/>
    <property type="match status" value="1"/>
</dbReference>
<keyword evidence="2" id="KW-0949">S-adenosyl-L-methionine</keyword>
<evidence type="ECO:0000256" key="4">
    <source>
        <dbReference type="ARBA" id="ARBA00023004"/>
    </source>
</evidence>
<dbReference type="PANTHER" id="PTHR11228">
    <property type="entry name" value="RADICAL SAM DOMAIN PROTEIN"/>
    <property type="match status" value="1"/>
</dbReference>
<dbReference type="CDD" id="cd21109">
    <property type="entry name" value="SPASM"/>
    <property type="match status" value="1"/>
</dbReference>
<comment type="caution">
    <text evidence="7">The sequence shown here is derived from an EMBL/GenBank/DDBJ whole genome shotgun (WGS) entry which is preliminary data.</text>
</comment>
<keyword evidence="3" id="KW-0479">Metal-binding</keyword>
<dbReference type="Proteomes" id="UP000598971">
    <property type="component" value="Unassembled WGS sequence"/>
</dbReference>
<evidence type="ECO:0000256" key="2">
    <source>
        <dbReference type="ARBA" id="ARBA00022691"/>
    </source>
</evidence>
<dbReference type="CDD" id="cd01335">
    <property type="entry name" value="Radical_SAM"/>
    <property type="match status" value="1"/>
</dbReference>
<reference evidence="7" key="1">
    <citation type="submission" date="2019-10" db="EMBL/GenBank/DDBJ databases">
        <title>Draft genome sequence of Panacibacter sp. KCS-6.</title>
        <authorList>
            <person name="Yim K.J."/>
        </authorList>
    </citation>
    <scope>NUCLEOTIDE SEQUENCE</scope>
    <source>
        <strain evidence="7">KCS-6</strain>
    </source>
</reference>
<dbReference type="SFLD" id="SFLDS00029">
    <property type="entry name" value="Radical_SAM"/>
    <property type="match status" value="1"/>
</dbReference>
<dbReference type="InterPro" id="IPR050377">
    <property type="entry name" value="Radical_SAM_PqqE_MftC-like"/>
</dbReference>
<comment type="cofactor">
    <cofactor evidence="1">
        <name>[4Fe-4S] cluster</name>
        <dbReference type="ChEBI" id="CHEBI:49883"/>
    </cofactor>
</comment>
<accession>A0A8J8FC83</accession>
<keyword evidence="4" id="KW-0408">Iron</keyword>
<gene>
    <name evidence="7" type="ORF">GD597_07845</name>
</gene>
<evidence type="ECO:0000259" key="6">
    <source>
        <dbReference type="PROSITE" id="PS51918"/>
    </source>
</evidence>
<dbReference type="InterPro" id="IPR013785">
    <property type="entry name" value="Aldolase_TIM"/>
</dbReference>
<dbReference type="PANTHER" id="PTHR11228:SF7">
    <property type="entry name" value="PQQA PEPTIDE CYCLASE"/>
    <property type="match status" value="1"/>
</dbReference>
<proteinExistence type="predicted"/>
<evidence type="ECO:0000256" key="5">
    <source>
        <dbReference type="ARBA" id="ARBA00023014"/>
    </source>
</evidence>
<dbReference type="RefSeq" id="WP_171607291.1">
    <property type="nucleotide sequence ID" value="NZ_WHPF01000005.1"/>
</dbReference>
<evidence type="ECO:0000313" key="7">
    <source>
        <dbReference type="EMBL" id="NNV55365.1"/>
    </source>
</evidence>
<dbReference type="SUPFAM" id="SSF102114">
    <property type="entry name" value="Radical SAM enzymes"/>
    <property type="match status" value="1"/>
</dbReference>